<reference evidence="3 4" key="1">
    <citation type="journal article" date="2019" name="Microbiol. Resour. Announc.">
        <title>Draft Genome Sequences of Type Strains of Gordonibacter faecihominis, Paraeggerthella hongkongensis, Parvibacter caecicola,Slackia equolifaciens, Slackia faecicanis, and Slackia isoflavoniconvertens.</title>
        <authorList>
            <person name="Danylec N."/>
            <person name="Stoll D.A."/>
            <person name="Dotsch A."/>
            <person name="Huch M."/>
        </authorList>
    </citation>
    <scope>NUCLEOTIDE SEQUENCE [LARGE SCALE GENOMIC DNA]</scope>
    <source>
        <strain evidence="3 4">DSM 18785</strain>
    </source>
</reference>
<dbReference type="SUPFAM" id="SSF56524">
    <property type="entry name" value="Oxidoreductase molybdopterin-binding domain"/>
    <property type="match status" value="1"/>
</dbReference>
<dbReference type="EMBL" id="QICA01000002">
    <property type="protein sequence ID" value="RNL39608.1"/>
    <property type="molecule type" value="Genomic_DNA"/>
</dbReference>
<dbReference type="InterPro" id="IPR036374">
    <property type="entry name" value="OxRdtase_Mopterin-bd_sf"/>
</dbReference>
<dbReference type="Gene3D" id="3.90.420.10">
    <property type="entry name" value="Oxidoreductase, molybdopterin-binding domain"/>
    <property type="match status" value="1"/>
</dbReference>
<organism evidence="3 4">
    <name type="scientific">Adlercreutzia equolifaciens subsp. celatus DSM 18785</name>
    <dbReference type="NCBI Taxonomy" id="1121021"/>
    <lineage>
        <taxon>Bacteria</taxon>
        <taxon>Bacillati</taxon>
        <taxon>Actinomycetota</taxon>
        <taxon>Coriobacteriia</taxon>
        <taxon>Eggerthellales</taxon>
        <taxon>Eggerthellaceae</taxon>
        <taxon>Adlercreutzia</taxon>
    </lineage>
</organism>
<dbReference type="InterPro" id="IPR000572">
    <property type="entry name" value="OxRdtase_Mopterin-bd_dom"/>
</dbReference>
<dbReference type="Pfam" id="PF00174">
    <property type="entry name" value="Oxidored_molyb"/>
    <property type="match status" value="1"/>
</dbReference>
<dbReference type="SUPFAM" id="SSF48695">
    <property type="entry name" value="Multiheme cytochromes"/>
    <property type="match status" value="1"/>
</dbReference>
<proteinExistence type="predicted"/>
<dbReference type="Proteomes" id="UP000278327">
    <property type="component" value="Unassembled WGS sequence"/>
</dbReference>
<accession>A0A3N0AY46</accession>
<gene>
    <name evidence="3" type="ORF">DMP10_01355</name>
</gene>
<evidence type="ECO:0000259" key="2">
    <source>
        <dbReference type="Pfam" id="PF00174"/>
    </source>
</evidence>
<comment type="caution">
    <text evidence="3">The sequence shown here is derived from an EMBL/GenBank/DDBJ whole genome shotgun (WGS) entry which is preliminary data.</text>
</comment>
<sequence length="544" mass="58914">MLFLAMPTGALPSVGSSKGTERERKGIMRKTLKSPPSWKKIALAVAATSLVLACVWGCAPQTQTAPLAESGDAEATVESPYPDFTERSAGLLPDTYTNRDMLNAGNRGCNTCHADLFDAMNSGNQETGYNHILTHTGFGKSGTYEDCMPCHQGHTQRTGPYLGDLLHGLHYSSNAFLDANGNCWSCHAVNSDGETDDYQFMLWDEMADSAALGGYVWAGDTKLVRDWAESRGFKGGYITEVATDSEAQANITLSQDVTPQEDVFIVNNWGDEVIDFAAACDPSNTVEVTGVKNPRSFSKEELQAMEQVDFVNHISCATNGPGGVLTSNVPMTGVPMSAIVEQCGGLEDGIDTVLVSAYDGWDCAAPFTAESYIDDAYIVTKMYGEDLTDDWGPIMVVSRGLCGAMNVKHAKTIEFSQTGQPLPPSMLGKTPRSFEIHRMNGAWFQNDGVTVKVGETTTLTGAAYSFYKVSGGIEQLSFSFDMGQTWTDFKIADTIKDYDAGQWINWSIDWTPQKAGTYIVKVDGIDGEGNHMENPVSLVVVVEE</sequence>
<protein>
    <recommendedName>
        <fullName evidence="2">Oxidoreductase molybdopterin-binding domain-containing protein</fullName>
    </recommendedName>
</protein>
<feature type="domain" description="Oxidoreductase molybdopterin-binding" evidence="2">
    <location>
        <begin position="285"/>
        <end position="418"/>
    </location>
</feature>
<evidence type="ECO:0000313" key="3">
    <source>
        <dbReference type="EMBL" id="RNL39608.1"/>
    </source>
</evidence>
<dbReference type="AlphaFoldDB" id="A0A3N0AY46"/>
<name>A0A3N0AY46_9ACTN</name>
<dbReference type="InterPro" id="IPR014756">
    <property type="entry name" value="Ig_E-set"/>
</dbReference>
<evidence type="ECO:0000313" key="4">
    <source>
        <dbReference type="Proteomes" id="UP000278327"/>
    </source>
</evidence>
<dbReference type="SUPFAM" id="SSF81296">
    <property type="entry name" value="E set domains"/>
    <property type="match status" value="1"/>
</dbReference>
<dbReference type="Gene3D" id="2.60.40.650">
    <property type="match status" value="1"/>
</dbReference>
<feature type="region of interest" description="Disordered" evidence="1">
    <location>
        <begin position="67"/>
        <end position="89"/>
    </location>
</feature>
<evidence type="ECO:0000256" key="1">
    <source>
        <dbReference type="SAM" id="MobiDB-lite"/>
    </source>
</evidence>
<dbReference type="InterPro" id="IPR036280">
    <property type="entry name" value="Multihaem_cyt_sf"/>
</dbReference>
<keyword evidence="4" id="KW-1185">Reference proteome</keyword>